<protein>
    <submittedName>
        <fullName evidence="2">Uncharacterized protein</fullName>
    </submittedName>
</protein>
<dbReference type="EMBL" id="UINC01205412">
    <property type="protein sequence ID" value="SVE26576.1"/>
    <property type="molecule type" value="Genomic_DNA"/>
</dbReference>
<feature type="region of interest" description="Disordered" evidence="1">
    <location>
        <begin position="1"/>
        <end position="32"/>
    </location>
</feature>
<evidence type="ECO:0000256" key="1">
    <source>
        <dbReference type="SAM" id="MobiDB-lite"/>
    </source>
</evidence>
<feature type="compositionally biased region" description="Polar residues" evidence="1">
    <location>
        <begin position="23"/>
        <end position="32"/>
    </location>
</feature>
<organism evidence="2">
    <name type="scientific">marine metagenome</name>
    <dbReference type="NCBI Taxonomy" id="408172"/>
    <lineage>
        <taxon>unclassified sequences</taxon>
        <taxon>metagenomes</taxon>
        <taxon>ecological metagenomes</taxon>
    </lineage>
</organism>
<proteinExistence type="predicted"/>
<feature type="non-terminal residue" evidence="2">
    <location>
        <position position="1"/>
    </location>
</feature>
<name>A0A383C2B8_9ZZZZ</name>
<dbReference type="AlphaFoldDB" id="A0A383C2B8"/>
<feature type="non-terminal residue" evidence="2">
    <location>
        <position position="32"/>
    </location>
</feature>
<evidence type="ECO:0000313" key="2">
    <source>
        <dbReference type="EMBL" id="SVE26576.1"/>
    </source>
</evidence>
<accession>A0A383C2B8</accession>
<sequence length="32" mass="3685">RLDRPGRSVRASYRCRKKDLGKNQRTGPGTRV</sequence>
<reference evidence="2" key="1">
    <citation type="submission" date="2018-05" db="EMBL/GenBank/DDBJ databases">
        <authorList>
            <person name="Lanie J.A."/>
            <person name="Ng W.-L."/>
            <person name="Kazmierczak K.M."/>
            <person name="Andrzejewski T.M."/>
            <person name="Davidsen T.M."/>
            <person name="Wayne K.J."/>
            <person name="Tettelin H."/>
            <person name="Glass J.I."/>
            <person name="Rusch D."/>
            <person name="Podicherti R."/>
            <person name="Tsui H.-C.T."/>
            <person name="Winkler M.E."/>
        </authorList>
    </citation>
    <scope>NUCLEOTIDE SEQUENCE</scope>
</reference>
<gene>
    <name evidence="2" type="ORF">METZ01_LOCUS479430</name>
</gene>